<comment type="caution">
    <text evidence="1">The sequence shown here is derived from an EMBL/GenBank/DDBJ whole genome shotgun (WGS) entry which is preliminary data.</text>
</comment>
<name>K2FCV9_9BACT</name>
<proteinExistence type="predicted"/>
<protein>
    <submittedName>
        <fullName evidence="1">Uncharacterized protein</fullName>
    </submittedName>
</protein>
<dbReference type="AlphaFoldDB" id="K2FCV9"/>
<gene>
    <name evidence="1" type="ORF">ACD_2C00263G0012</name>
</gene>
<dbReference type="InterPro" id="IPR038763">
    <property type="entry name" value="DHH_sf"/>
</dbReference>
<sequence>MWIAETIISSIKSSETKKILESLSTSDNLTAAESSQIFLFLYDYTNSFKNANTTPDILRLAWIMLKSWIQHDQLIVDRTKQSFSQMKLCADMIGWIQLYKDNTIAWTCVTREMLESRNVEAFDWSGFMSDILVTISDCVLWFLLVEINDREFRVLLWSKFNKNPLTETKAKLWMAHSKDIVRWKTKDEIIGLITE</sequence>
<dbReference type="SUPFAM" id="SSF64182">
    <property type="entry name" value="DHH phosphoesterases"/>
    <property type="match status" value="1"/>
</dbReference>
<organism evidence="1">
    <name type="scientific">uncultured bacterium</name>
    <name type="common">gcode 4</name>
    <dbReference type="NCBI Taxonomy" id="1234023"/>
    <lineage>
        <taxon>Bacteria</taxon>
        <taxon>environmental samples</taxon>
    </lineage>
</organism>
<reference evidence="1" key="1">
    <citation type="journal article" date="2012" name="Science">
        <title>Fermentation, hydrogen, and sulfur metabolism in multiple uncultivated bacterial phyla.</title>
        <authorList>
            <person name="Wrighton K.C."/>
            <person name="Thomas B.C."/>
            <person name="Sharon I."/>
            <person name="Miller C.S."/>
            <person name="Castelle C.J."/>
            <person name="VerBerkmoes N.C."/>
            <person name="Wilkins M.J."/>
            <person name="Hettich R.L."/>
            <person name="Lipton M.S."/>
            <person name="Williams K.H."/>
            <person name="Long P.E."/>
            <person name="Banfield J.F."/>
        </authorList>
    </citation>
    <scope>NUCLEOTIDE SEQUENCE [LARGE SCALE GENOMIC DNA]</scope>
</reference>
<accession>K2FCV9</accession>
<evidence type="ECO:0000313" key="1">
    <source>
        <dbReference type="EMBL" id="EKE28946.1"/>
    </source>
</evidence>
<dbReference type="Gene3D" id="3.10.310.30">
    <property type="match status" value="1"/>
</dbReference>
<dbReference type="EMBL" id="AMFJ01000263">
    <property type="protein sequence ID" value="EKE28946.1"/>
    <property type="molecule type" value="Genomic_DNA"/>
</dbReference>